<gene>
    <name evidence="1" type="ORF">GUJ93_ZPchr0013g37117</name>
</gene>
<dbReference type="EMBL" id="JAAALK010000079">
    <property type="protein sequence ID" value="KAG8096636.1"/>
    <property type="molecule type" value="Genomic_DNA"/>
</dbReference>
<comment type="caution">
    <text evidence="1">The sequence shown here is derived from an EMBL/GenBank/DDBJ whole genome shotgun (WGS) entry which is preliminary data.</text>
</comment>
<organism evidence="1 2">
    <name type="scientific">Zizania palustris</name>
    <name type="common">Northern wild rice</name>
    <dbReference type="NCBI Taxonomy" id="103762"/>
    <lineage>
        <taxon>Eukaryota</taxon>
        <taxon>Viridiplantae</taxon>
        <taxon>Streptophyta</taxon>
        <taxon>Embryophyta</taxon>
        <taxon>Tracheophyta</taxon>
        <taxon>Spermatophyta</taxon>
        <taxon>Magnoliopsida</taxon>
        <taxon>Liliopsida</taxon>
        <taxon>Poales</taxon>
        <taxon>Poaceae</taxon>
        <taxon>BOP clade</taxon>
        <taxon>Oryzoideae</taxon>
        <taxon>Oryzeae</taxon>
        <taxon>Zizaniinae</taxon>
        <taxon>Zizania</taxon>
    </lineage>
</organism>
<dbReference type="AlphaFoldDB" id="A0A8J5WW37"/>
<sequence>MRNPSHLQCMNLKPPTTARLAPTSPAYAFTAASLRSGRSWPAVARWPHPSARRAPQRVSHLPLPVARPDDPIASGRSVYFLIVHTAAASHYADLHSRPPPVVQIYDF</sequence>
<reference evidence="1" key="2">
    <citation type="submission" date="2021-02" db="EMBL/GenBank/DDBJ databases">
        <authorList>
            <person name="Kimball J.A."/>
            <person name="Haas M.W."/>
            <person name="Macchietto M."/>
            <person name="Kono T."/>
            <person name="Duquette J."/>
            <person name="Shao M."/>
        </authorList>
    </citation>
    <scope>NUCLEOTIDE SEQUENCE</scope>
    <source>
        <tissue evidence="1">Fresh leaf tissue</tissue>
    </source>
</reference>
<keyword evidence="2" id="KW-1185">Reference proteome</keyword>
<accession>A0A8J5WW37</accession>
<protein>
    <submittedName>
        <fullName evidence="1">Uncharacterized protein</fullName>
    </submittedName>
</protein>
<proteinExistence type="predicted"/>
<name>A0A8J5WW37_ZIZPA</name>
<dbReference type="Proteomes" id="UP000729402">
    <property type="component" value="Unassembled WGS sequence"/>
</dbReference>
<evidence type="ECO:0000313" key="2">
    <source>
        <dbReference type="Proteomes" id="UP000729402"/>
    </source>
</evidence>
<reference evidence="1" key="1">
    <citation type="journal article" date="2021" name="bioRxiv">
        <title>Whole Genome Assembly and Annotation of Northern Wild Rice, Zizania palustris L., Supports a Whole Genome Duplication in the Zizania Genus.</title>
        <authorList>
            <person name="Haas M."/>
            <person name="Kono T."/>
            <person name="Macchietto M."/>
            <person name="Millas R."/>
            <person name="McGilp L."/>
            <person name="Shao M."/>
            <person name="Duquette J."/>
            <person name="Hirsch C.N."/>
            <person name="Kimball J."/>
        </authorList>
    </citation>
    <scope>NUCLEOTIDE SEQUENCE</scope>
    <source>
        <tissue evidence="1">Fresh leaf tissue</tissue>
    </source>
</reference>
<evidence type="ECO:0000313" key="1">
    <source>
        <dbReference type="EMBL" id="KAG8096636.1"/>
    </source>
</evidence>